<protein>
    <submittedName>
        <fullName evidence="2">DUF2249 domain-containing protein</fullName>
    </submittedName>
</protein>
<dbReference type="RefSeq" id="WP_137262155.1">
    <property type="nucleotide sequence ID" value="NZ_SZQL01000009.1"/>
</dbReference>
<accession>A0A4U3KZY9</accession>
<dbReference type="Proteomes" id="UP000305848">
    <property type="component" value="Unassembled WGS sequence"/>
</dbReference>
<evidence type="ECO:0000313" key="3">
    <source>
        <dbReference type="Proteomes" id="UP000305848"/>
    </source>
</evidence>
<feature type="domain" description="DUF2249" evidence="1">
    <location>
        <begin position="22"/>
        <end position="91"/>
    </location>
</feature>
<gene>
    <name evidence="2" type="ORF">FC093_12625</name>
</gene>
<dbReference type="EMBL" id="SZQL01000009">
    <property type="protein sequence ID" value="TKK68052.1"/>
    <property type="molecule type" value="Genomic_DNA"/>
</dbReference>
<dbReference type="AlphaFoldDB" id="A0A4U3KZY9"/>
<reference evidence="2 3" key="1">
    <citation type="submission" date="2019-05" db="EMBL/GenBank/DDBJ databases">
        <title>Panacibacter sp. strain 17mud1-8 Genome sequencing and assembly.</title>
        <authorList>
            <person name="Chhetri G."/>
        </authorList>
    </citation>
    <scope>NUCLEOTIDE SEQUENCE [LARGE SCALE GENOMIC DNA]</scope>
    <source>
        <strain evidence="2 3">17mud1-8</strain>
    </source>
</reference>
<proteinExistence type="predicted"/>
<dbReference type="OrthoDB" id="9797132at2"/>
<comment type="caution">
    <text evidence="2">The sequence shown here is derived from an EMBL/GenBank/DDBJ whole genome shotgun (WGS) entry which is preliminary data.</text>
</comment>
<dbReference type="InterPro" id="IPR018720">
    <property type="entry name" value="DUF2249"/>
</dbReference>
<keyword evidence="3" id="KW-1185">Reference proteome</keyword>
<evidence type="ECO:0000259" key="1">
    <source>
        <dbReference type="Pfam" id="PF10006"/>
    </source>
</evidence>
<sequence length="109" mass="13109">MQVQEIEQKKQIKEPGYPSFLELNVTHLEPKFKHPTIFRCFNALQPEDGFYILNDDDLKPLYYQLVAKKGETFTWEYIEDGPLRWKILIRKFLRVSQQQNELSKKELYG</sequence>
<name>A0A4U3KZY9_9BACT</name>
<organism evidence="2 3">
    <name type="scientific">Ilyomonas limi</name>
    <dbReference type="NCBI Taxonomy" id="2575867"/>
    <lineage>
        <taxon>Bacteria</taxon>
        <taxon>Pseudomonadati</taxon>
        <taxon>Bacteroidota</taxon>
        <taxon>Chitinophagia</taxon>
        <taxon>Chitinophagales</taxon>
        <taxon>Chitinophagaceae</taxon>
        <taxon>Ilyomonas</taxon>
    </lineage>
</organism>
<dbReference type="Pfam" id="PF10006">
    <property type="entry name" value="DUF2249"/>
    <property type="match status" value="1"/>
</dbReference>
<evidence type="ECO:0000313" key="2">
    <source>
        <dbReference type="EMBL" id="TKK68052.1"/>
    </source>
</evidence>